<proteinExistence type="predicted"/>
<keyword evidence="1" id="KW-0472">Membrane</keyword>
<evidence type="ECO:0000313" key="2">
    <source>
        <dbReference type="EMBL" id="MPM77849.1"/>
    </source>
</evidence>
<sequence>MILALEILAIISMCILIFVVVWGFVTLQQVYNQLKYKNYLLEKLNVHMHNLCEKFNVPDSSKDLQTQEEVTK</sequence>
<comment type="caution">
    <text evidence="2">The sequence shown here is derived from an EMBL/GenBank/DDBJ whole genome shotgun (WGS) entry which is preliminary data.</text>
</comment>
<evidence type="ECO:0000256" key="1">
    <source>
        <dbReference type="SAM" id="Phobius"/>
    </source>
</evidence>
<feature type="transmembrane region" description="Helical" evidence="1">
    <location>
        <begin position="6"/>
        <end position="27"/>
    </location>
</feature>
<dbReference type="EMBL" id="VSSQ01028227">
    <property type="protein sequence ID" value="MPM77849.1"/>
    <property type="molecule type" value="Genomic_DNA"/>
</dbReference>
<keyword evidence="1" id="KW-0812">Transmembrane</keyword>
<name>A0A645CLT5_9ZZZZ</name>
<gene>
    <name evidence="2" type="ORF">SDC9_124857</name>
</gene>
<reference evidence="2" key="1">
    <citation type="submission" date="2019-08" db="EMBL/GenBank/DDBJ databases">
        <authorList>
            <person name="Kucharzyk K."/>
            <person name="Murdoch R.W."/>
            <person name="Higgins S."/>
            <person name="Loffler F."/>
        </authorList>
    </citation>
    <scope>NUCLEOTIDE SEQUENCE</scope>
</reference>
<keyword evidence="1" id="KW-1133">Transmembrane helix</keyword>
<organism evidence="2">
    <name type="scientific">bioreactor metagenome</name>
    <dbReference type="NCBI Taxonomy" id="1076179"/>
    <lineage>
        <taxon>unclassified sequences</taxon>
        <taxon>metagenomes</taxon>
        <taxon>ecological metagenomes</taxon>
    </lineage>
</organism>
<dbReference type="AlphaFoldDB" id="A0A645CLT5"/>
<accession>A0A645CLT5</accession>
<protein>
    <submittedName>
        <fullName evidence="2">Uncharacterized protein</fullName>
    </submittedName>
</protein>